<feature type="chain" id="PRO_5040509961" evidence="1">
    <location>
        <begin position="25"/>
        <end position="192"/>
    </location>
</feature>
<dbReference type="OrthoDB" id="45262at2759"/>
<reference evidence="2" key="1">
    <citation type="submission" date="2020-06" db="EMBL/GenBank/DDBJ databases">
        <authorList>
            <consortium name="Plant Systems Biology data submission"/>
        </authorList>
    </citation>
    <scope>NUCLEOTIDE SEQUENCE</scope>
    <source>
        <strain evidence="2">D6</strain>
    </source>
</reference>
<protein>
    <submittedName>
        <fullName evidence="2">Uncharacterized protein</fullName>
    </submittedName>
</protein>
<gene>
    <name evidence="2" type="ORF">SEMRO_979_G227260.1</name>
</gene>
<comment type="caution">
    <text evidence="2">The sequence shown here is derived from an EMBL/GenBank/DDBJ whole genome shotgun (WGS) entry which is preliminary data.</text>
</comment>
<organism evidence="2 3">
    <name type="scientific">Seminavis robusta</name>
    <dbReference type="NCBI Taxonomy" id="568900"/>
    <lineage>
        <taxon>Eukaryota</taxon>
        <taxon>Sar</taxon>
        <taxon>Stramenopiles</taxon>
        <taxon>Ochrophyta</taxon>
        <taxon>Bacillariophyta</taxon>
        <taxon>Bacillariophyceae</taxon>
        <taxon>Bacillariophycidae</taxon>
        <taxon>Naviculales</taxon>
        <taxon>Naviculaceae</taxon>
        <taxon>Seminavis</taxon>
    </lineage>
</organism>
<evidence type="ECO:0000313" key="3">
    <source>
        <dbReference type="Proteomes" id="UP001153069"/>
    </source>
</evidence>
<keyword evidence="1" id="KW-0732">Signal</keyword>
<evidence type="ECO:0000313" key="2">
    <source>
        <dbReference type="EMBL" id="CAB9518984.1"/>
    </source>
</evidence>
<proteinExistence type="predicted"/>
<dbReference type="AlphaFoldDB" id="A0A9N8EGY6"/>
<feature type="signal peptide" evidence="1">
    <location>
        <begin position="1"/>
        <end position="24"/>
    </location>
</feature>
<accession>A0A9N8EGY6</accession>
<keyword evidence="3" id="KW-1185">Reference proteome</keyword>
<dbReference type="Proteomes" id="UP001153069">
    <property type="component" value="Unassembled WGS sequence"/>
</dbReference>
<name>A0A9N8EGY6_9STRA</name>
<sequence length="192" mass="21571">MISFLSRQCLFIALLLLMLMTARAQFGVKDKDKAKDGNHNTKNQLDLENDPELLAAMEIFAGMSPEEMEETMKELTQMLGDDPETLSAIRDVMKEIPNLKTSDIQSSLKEMVSEDEVAAATQDALKLLGKSNWETIWEKQDLILEAVIQSGQLSANDAALYKSDKDAWEKELRFIWNELQKQAAASSGKDEL</sequence>
<dbReference type="EMBL" id="CAICTM010000977">
    <property type="protein sequence ID" value="CAB9518984.1"/>
    <property type="molecule type" value="Genomic_DNA"/>
</dbReference>
<evidence type="ECO:0000256" key="1">
    <source>
        <dbReference type="SAM" id="SignalP"/>
    </source>
</evidence>